<dbReference type="AlphaFoldDB" id="A0A7Y0EZN6"/>
<comment type="caution">
    <text evidence="1">The sequence shown here is derived from an EMBL/GenBank/DDBJ whole genome shotgun (WGS) entry which is preliminary data.</text>
</comment>
<proteinExistence type="predicted"/>
<dbReference type="EMBL" id="JAAIIG010000020">
    <property type="protein sequence ID" value="NMM99329.1"/>
    <property type="molecule type" value="Genomic_DNA"/>
</dbReference>
<gene>
    <name evidence="1" type="ORF">G1C97_2287</name>
</gene>
<evidence type="ECO:0000313" key="2">
    <source>
        <dbReference type="Proteomes" id="UP000543419"/>
    </source>
</evidence>
<dbReference type="RefSeq" id="WP_169241878.1">
    <property type="nucleotide sequence ID" value="NZ_JAAIIG010000020.1"/>
</dbReference>
<sequence>MSGIVKLNLSGFKAFRQSPAVLGAINAEAERLAAAANSRARGECEHPEHAQFRALGPIPTPEGSVAIATSSGDPGCWKHNAKHNTLVNALGGG</sequence>
<dbReference type="Proteomes" id="UP000543419">
    <property type="component" value="Unassembled WGS sequence"/>
</dbReference>
<accession>A0A7Y0EZN6</accession>
<evidence type="ECO:0000313" key="1">
    <source>
        <dbReference type="EMBL" id="NMM99329.1"/>
    </source>
</evidence>
<keyword evidence="2" id="KW-1185">Reference proteome</keyword>
<reference evidence="1 2" key="1">
    <citation type="submission" date="2020-02" db="EMBL/GenBank/DDBJ databases">
        <title>Characterization of phylogenetic diversity of novel bifidobacterial species isolated in Czech ZOOs.</title>
        <authorList>
            <person name="Lugli G.A."/>
            <person name="Vera N.B."/>
            <person name="Ventura M."/>
        </authorList>
    </citation>
    <scope>NUCLEOTIDE SEQUENCE [LARGE SCALE GENOMIC DNA]</scope>
    <source>
        <strain evidence="1 2">DSM 109959</strain>
    </source>
</reference>
<organism evidence="1 2">
    <name type="scientific">Bifidobacterium olomucense</name>
    <dbReference type="NCBI Taxonomy" id="2675324"/>
    <lineage>
        <taxon>Bacteria</taxon>
        <taxon>Bacillati</taxon>
        <taxon>Actinomycetota</taxon>
        <taxon>Actinomycetes</taxon>
        <taxon>Bifidobacteriales</taxon>
        <taxon>Bifidobacteriaceae</taxon>
        <taxon>Bifidobacterium</taxon>
    </lineage>
</organism>
<protein>
    <submittedName>
        <fullName evidence="1">Uncharacterized protein</fullName>
    </submittedName>
</protein>
<name>A0A7Y0EZN6_9BIFI</name>